<dbReference type="CDD" id="cd00272">
    <property type="entry name" value="Chemokine_CC"/>
    <property type="match status" value="1"/>
</dbReference>
<evidence type="ECO:0000259" key="7">
    <source>
        <dbReference type="SMART" id="SM00199"/>
    </source>
</evidence>
<evidence type="ECO:0000256" key="3">
    <source>
        <dbReference type="ARBA" id="ARBA00022514"/>
    </source>
</evidence>
<dbReference type="SUPFAM" id="SSF54117">
    <property type="entry name" value="Interleukin 8-like chemokines"/>
    <property type="match status" value="1"/>
</dbReference>
<dbReference type="RefSeq" id="XP_027480476.1">
    <property type="nucleotide sequence ID" value="XM_027624675.1"/>
</dbReference>
<organism evidence="8 9">
    <name type="scientific">Zalophus californianus</name>
    <name type="common">California sealion</name>
    <dbReference type="NCBI Taxonomy" id="9704"/>
    <lineage>
        <taxon>Eukaryota</taxon>
        <taxon>Metazoa</taxon>
        <taxon>Chordata</taxon>
        <taxon>Craniata</taxon>
        <taxon>Vertebrata</taxon>
        <taxon>Euteleostomi</taxon>
        <taxon>Mammalia</taxon>
        <taxon>Eutheria</taxon>
        <taxon>Laurasiatheria</taxon>
        <taxon>Carnivora</taxon>
        <taxon>Caniformia</taxon>
        <taxon>Pinnipedia</taxon>
        <taxon>Otariidae</taxon>
        <taxon>Zalophus</taxon>
    </lineage>
</organism>
<dbReference type="InterPro" id="IPR001811">
    <property type="entry name" value="Chemokine_IL8-like_dom"/>
</dbReference>
<comment type="similarity">
    <text evidence="1 6">Belongs to the intercrine beta (chemokine CC) family.</text>
</comment>
<dbReference type="GO" id="GO:0048020">
    <property type="term" value="F:CCR chemokine receptor binding"/>
    <property type="evidence" value="ECO:0007669"/>
    <property type="project" value="TreeGrafter"/>
</dbReference>
<dbReference type="GO" id="GO:0008009">
    <property type="term" value="F:chemokine activity"/>
    <property type="evidence" value="ECO:0007669"/>
    <property type="project" value="InterPro"/>
</dbReference>
<evidence type="ECO:0000256" key="6">
    <source>
        <dbReference type="RuleBase" id="RU361150"/>
    </source>
</evidence>
<dbReference type="GO" id="GO:0005615">
    <property type="term" value="C:extracellular space"/>
    <property type="evidence" value="ECO:0007669"/>
    <property type="project" value="UniProtKB-KW"/>
</dbReference>
<keyword evidence="4" id="KW-1015">Disulfide bond</keyword>
<keyword evidence="2 6" id="KW-0145">Chemotaxis</keyword>
<dbReference type="Proteomes" id="UP000515165">
    <property type="component" value="Chromosome 16"/>
</dbReference>
<name>A0A6J2FKK6_ZALCA</name>
<dbReference type="Gene3D" id="2.40.50.40">
    <property type="match status" value="1"/>
</dbReference>
<dbReference type="Pfam" id="PF00048">
    <property type="entry name" value="IL8"/>
    <property type="match status" value="1"/>
</dbReference>
<gene>
    <name evidence="9" type="primary">LOC113939090</name>
</gene>
<evidence type="ECO:0000256" key="2">
    <source>
        <dbReference type="ARBA" id="ARBA00022500"/>
    </source>
</evidence>
<keyword evidence="8" id="KW-1185">Reference proteome</keyword>
<dbReference type="InterPro" id="IPR000827">
    <property type="entry name" value="Chemokine_CC_CS"/>
</dbReference>
<dbReference type="InterPro" id="IPR036048">
    <property type="entry name" value="Interleukin_8-like_sf"/>
</dbReference>
<keyword evidence="6" id="KW-0964">Secreted</keyword>
<comment type="subcellular location">
    <subcellularLocation>
        <location evidence="6">Secreted</location>
    </subcellularLocation>
</comment>
<dbReference type="FunFam" id="2.40.50.40:FF:000002">
    <property type="entry name" value="C-C motif chemokine"/>
    <property type="match status" value="1"/>
</dbReference>
<dbReference type="GeneID" id="113939090"/>
<proteinExistence type="inferred from homology"/>
<keyword evidence="3 6" id="KW-0202">Cytokine</keyword>
<evidence type="ECO:0000256" key="1">
    <source>
        <dbReference type="ARBA" id="ARBA00010868"/>
    </source>
</evidence>
<protein>
    <recommendedName>
        <fullName evidence="6">C-C motif chemokine</fullName>
    </recommendedName>
</protein>
<evidence type="ECO:0000256" key="4">
    <source>
        <dbReference type="ARBA" id="ARBA00023157"/>
    </source>
</evidence>
<dbReference type="SMART" id="SM00199">
    <property type="entry name" value="SCY"/>
    <property type="match status" value="1"/>
</dbReference>
<dbReference type="PRINTS" id="PR00436">
    <property type="entry name" value="INTERLEUKIN8"/>
</dbReference>
<sequence>MERKSARPASTLPLEELRLPQFCCLHLGPREVPEAVLPVLLLTATLCSQTSCSSFGADTPTSCCFFYISRQIPWKFVVDYYETSSQCSKPGVIFQTKRGRQICADPREAWVQKYISDLELNA</sequence>
<dbReference type="GO" id="GO:0030335">
    <property type="term" value="P:positive regulation of cell migration"/>
    <property type="evidence" value="ECO:0007669"/>
    <property type="project" value="TreeGrafter"/>
</dbReference>
<dbReference type="GO" id="GO:0006954">
    <property type="term" value="P:inflammatory response"/>
    <property type="evidence" value="ECO:0007669"/>
    <property type="project" value="UniProtKB-KW"/>
</dbReference>
<reference evidence="9" key="1">
    <citation type="submission" date="2025-08" db="UniProtKB">
        <authorList>
            <consortium name="RefSeq"/>
        </authorList>
    </citation>
    <scope>IDENTIFICATION</scope>
    <source>
        <tissue evidence="9">Blood</tissue>
    </source>
</reference>
<dbReference type="OrthoDB" id="8934837at2759"/>
<dbReference type="GO" id="GO:0070098">
    <property type="term" value="P:chemokine-mediated signaling pathway"/>
    <property type="evidence" value="ECO:0007669"/>
    <property type="project" value="TreeGrafter"/>
</dbReference>
<dbReference type="AlphaFoldDB" id="A0A6J2FKK6"/>
<dbReference type="PANTHER" id="PTHR12015">
    <property type="entry name" value="SMALL INDUCIBLE CYTOKINE A"/>
    <property type="match status" value="1"/>
</dbReference>
<dbReference type="PROSITE" id="PS00472">
    <property type="entry name" value="SMALL_CYTOKINES_CC"/>
    <property type="match status" value="1"/>
</dbReference>
<evidence type="ECO:0000313" key="8">
    <source>
        <dbReference type="Proteomes" id="UP000515165"/>
    </source>
</evidence>
<dbReference type="KEGG" id="zca:113939090"/>
<dbReference type="PANTHER" id="PTHR12015:SF180">
    <property type="entry name" value="C-C MOTIF CHEMOKINE"/>
    <property type="match status" value="1"/>
</dbReference>
<keyword evidence="5" id="KW-0395">Inflammatory response</keyword>
<accession>A0A6J2FKK6</accession>
<dbReference type="InterPro" id="IPR039809">
    <property type="entry name" value="Chemokine_b/g/d"/>
</dbReference>
<evidence type="ECO:0000256" key="5">
    <source>
        <dbReference type="ARBA" id="ARBA00023198"/>
    </source>
</evidence>
<evidence type="ECO:0000313" key="9">
    <source>
        <dbReference type="RefSeq" id="XP_027480476.1"/>
    </source>
</evidence>
<feature type="domain" description="Chemokine interleukin-8-like" evidence="7">
    <location>
        <begin position="60"/>
        <end position="118"/>
    </location>
</feature>
<dbReference type="GO" id="GO:0061844">
    <property type="term" value="P:antimicrobial humoral immune response mediated by antimicrobial peptide"/>
    <property type="evidence" value="ECO:0007669"/>
    <property type="project" value="TreeGrafter"/>
</dbReference>